<dbReference type="AlphaFoldDB" id="A0A482ETM9"/>
<reference evidence="1" key="1">
    <citation type="submission" date="2019-01" db="EMBL/GenBank/DDBJ databases">
        <title>Salmonella strain 1423 plasmid sequences.</title>
        <authorList>
            <person name="Chen K."/>
            <person name="Chen S."/>
        </authorList>
    </citation>
    <scope>NUCLEOTIDE SEQUENCE</scope>
    <source>
        <strain evidence="1">Sa1423</strain>
        <plasmid evidence="1">pSa1423-160k</plasmid>
    </source>
</reference>
<proteinExistence type="predicted"/>
<evidence type="ECO:0000313" key="1">
    <source>
        <dbReference type="EMBL" id="QBM91567.1"/>
    </source>
</evidence>
<gene>
    <name evidence="1" type="ORF">NNIBIDOC_00241</name>
</gene>
<organism evidence="1">
    <name type="scientific">Salmonella sp</name>
    <dbReference type="NCBI Taxonomy" id="599"/>
    <lineage>
        <taxon>Bacteria</taxon>
        <taxon>Pseudomonadati</taxon>
        <taxon>Pseudomonadota</taxon>
        <taxon>Gammaproteobacteria</taxon>
        <taxon>Enterobacterales</taxon>
        <taxon>Enterobacteriaceae</taxon>
        <taxon>Salmonella</taxon>
    </lineage>
</organism>
<accession>A0A482ETM9</accession>
<sequence>MLSSTSHTDDGCPEPQAYTESTFQRIADAVGEVVHRVMHHCCQSGGVQQTLIRYSTGSRITINGEAMSIFARRQALPSSKPPARIFFRTTPCVLQRQWSRYTGCFTLGCVRVPRYFAICSGVSRQHTPVLC</sequence>
<geneLocation type="plasmid" evidence="1">
    <name>pSa1423-160k</name>
</geneLocation>
<dbReference type="EMBL" id="MK356558">
    <property type="protein sequence ID" value="QBM91567.1"/>
    <property type="molecule type" value="Genomic_DNA"/>
</dbReference>
<keyword evidence="1" id="KW-0614">Plasmid</keyword>
<protein>
    <submittedName>
        <fullName evidence="1">Uncharacterized protein</fullName>
    </submittedName>
</protein>
<name>A0A482ETM9_SALSP</name>